<dbReference type="AlphaFoldDB" id="A0A8T2AFX7"/>
<dbReference type="PANTHER" id="PTHR31293:SF12">
    <property type="entry name" value="RNI-LIKE SUPERFAMILY PROTEIN"/>
    <property type="match status" value="1"/>
</dbReference>
<evidence type="ECO:0000256" key="1">
    <source>
        <dbReference type="SAM" id="MobiDB-lite"/>
    </source>
</evidence>
<evidence type="ECO:0000313" key="4">
    <source>
        <dbReference type="Proteomes" id="UP000694251"/>
    </source>
</evidence>
<dbReference type="Pfam" id="PF24758">
    <property type="entry name" value="LRR_At5g56370"/>
    <property type="match status" value="1"/>
</dbReference>
<proteinExistence type="predicted"/>
<evidence type="ECO:0000259" key="2">
    <source>
        <dbReference type="PROSITE" id="PS50181"/>
    </source>
</evidence>
<dbReference type="InterPro" id="IPR055294">
    <property type="entry name" value="FBL60-like"/>
</dbReference>
<feature type="region of interest" description="Disordered" evidence="1">
    <location>
        <begin position="1"/>
        <end position="24"/>
    </location>
</feature>
<name>A0A8T2AFX7_ARASU</name>
<protein>
    <submittedName>
        <fullName evidence="3">F-box domain</fullName>
    </submittedName>
</protein>
<evidence type="ECO:0000313" key="3">
    <source>
        <dbReference type="EMBL" id="KAG7572613.1"/>
    </source>
</evidence>
<feature type="domain" description="F-box" evidence="2">
    <location>
        <begin position="28"/>
        <end position="64"/>
    </location>
</feature>
<comment type="caution">
    <text evidence="3">The sequence shown here is derived from an EMBL/GenBank/DDBJ whole genome shotgun (WGS) entry which is preliminary data.</text>
</comment>
<dbReference type="Pfam" id="PF00646">
    <property type="entry name" value="F-box"/>
    <property type="match status" value="1"/>
</dbReference>
<accession>A0A8T2AFX7</accession>
<dbReference type="SMART" id="SM00256">
    <property type="entry name" value="FBOX"/>
    <property type="match status" value="1"/>
</dbReference>
<sequence>MDEDGEKRVRTKRSCSPESSEKRSGDEVDWVRDLPESLLFHVLLNLPTKDVVKSSVLSRKWRNLWRYVPGLDLDCRDFKEFNAVVSFIDRFLSFNRESCLNKFKLRSYCDVDEETENDMRRWINTIVKQKVQNLDLTWSAVEIPPILYMCESLVSLKLCGVILPNLEFVSLPSLKAIVLEWVLFENDLALEMLISGCRVLESLTLCKSTIDNVKVLRVSSQSLLSFNYYGPRYKGLHDKDLVVEIDAPKLENLKLSHQVTASFIIKNSSSLVKADINIEFNFCLGKKFDPKDLPKRKMIRSFLARISSVKNLIIAPCTLEVIYDYSRCEPLPLFRNLSFLSVDFYDDRWEILPFFLESCPNLNSLVVERIVYLKLMNLLLIQRRELVSYLDLGVSYHLSSYYGKIFLVNVKENLANVEVPVNVDDAASNANVDDAASNANVEVPVTTPFLLTWQAMLPSTKILQMSVAWT</sequence>
<dbReference type="InterPro" id="IPR053781">
    <property type="entry name" value="F-box_AtFBL13-like"/>
</dbReference>
<gene>
    <name evidence="3" type="ORF">ISN44_As09g009710</name>
</gene>
<dbReference type="InterPro" id="IPR055411">
    <property type="entry name" value="LRR_FXL15/At3g58940/PEG3-like"/>
</dbReference>
<dbReference type="InterPro" id="IPR001810">
    <property type="entry name" value="F-box_dom"/>
</dbReference>
<keyword evidence="4" id="KW-1185">Reference proteome</keyword>
<reference evidence="3 4" key="1">
    <citation type="submission" date="2020-12" db="EMBL/GenBank/DDBJ databases">
        <title>Concerted genomic and epigenomic changes stabilize Arabidopsis allopolyploids.</title>
        <authorList>
            <person name="Chen Z."/>
        </authorList>
    </citation>
    <scope>NUCLEOTIDE SEQUENCE [LARGE SCALE GENOMIC DNA]</scope>
    <source>
        <strain evidence="3">As9502</strain>
        <tissue evidence="3">Leaf</tissue>
    </source>
</reference>
<dbReference type="OrthoDB" id="913093at2759"/>
<dbReference type="EMBL" id="JAEFBJ010000009">
    <property type="protein sequence ID" value="KAG7572613.1"/>
    <property type="molecule type" value="Genomic_DNA"/>
</dbReference>
<dbReference type="PROSITE" id="PS50181">
    <property type="entry name" value="FBOX"/>
    <property type="match status" value="1"/>
</dbReference>
<dbReference type="PANTHER" id="PTHR31293">
    <property type="entry name" value="RNI-LIKE SUPERFAMILY PROTEIN"/>
    <property type="match status" value="1"/>
</dbReference>
<dbReference type="Proteomes" id="UP000694251">
    <property type="component" value="Chromosome 9"/>
</dbReference>
<organism evidence="3 4">
    <name type="scientific">Arabidopsis suecica</name>
    <name type="common">Swedish thale-cress</name>
    <name type="synonym">Cardaminopsis suecica</name>
    <dbReference type="NCBI Taxonomy" id="45249"/>
    <lineage>
        <taxon>Eukaryota</taxon>
        <taxon>Viridiplantae</taxon>
        <taxon>Streptophyta</taxon>
        <taxon>Embryophyta</taxon>
        <taxon>Tracheophyta</taxon>
        <taxon>Spermatophyta</taxon>
        <taxon>Magnoliopsida</taxon>
        <taxon>eudicotyledons</taxon>
        <taxon>Gunneridae</taxon>
        <taxon>Pentapetalae</taxon>
        <taxon>rosids</taxon>
        <taxon>malvids</taxon>
        <taxon>Brassicales</taxon>
        <taxon>Brassicaceae</taxon>
        <taxon>Camelineae</taxon>
        <taxon>Arabidopsis</taxon>
    </lineage>
</organism>
<dbReference type="CDD" id="cd22160">
    <property type="entry name" value="F-box_AtFBL13-like"/>
    <property type="match status" value="1"/>
</dbReference>